<dbReference type="Pfam" id="PF00496">
    <property type="entry name" value="SBP_bac_5"/>
    <property type="match status" value="1"/>
</dbReference>
<keyword evidence="4" id="KW-1185">Reference proteome</keyword>
<evidence type="ECO:0000256" key="1">
    <source>
        <dbReference type="SAM" id="SignalP"/>
    </source>
</evidence>
<name>A0A1R4B2P7_9VIBR</name>
<dbReference type="GO" id="GO:0015833">
    <property type="term" value="P:peptide transport"/>
    <property type="evidence" value="ECO:0007669"/>
    <property type="project" value="TreeGrafter"/>
</dbReference>
<evidence type="ECO:0000313" key="3">
    <source>
        <dbReference type="EMBL" id="SJL83187.1"/>
    </source>
</evidence>
<keyword evidence="1" id="KW-0732">Signal</keyword>
<feature type="signal peptide" evidence="1">
    <location>
        <begin position="1"/>
        <end position="21"/>
    </location>
</feature>
<sequence length="614" mass="70293">MKGLSLTTLALLSALSSGVSAANLPSQLQWVHHDDEPLFASDKAQFGGTFHTFMSSFPQTLRSVGPDANSGFRAYLMDGTPKLAGRHPNTGKWIPQLATAWAFGDDHQTVYFKLDPKARWSDGEKVTADDYLFMLTYNRSKDIVDPWYNDFFTNKITDVVKYDDYTIAIKSGVKMTNDELMIQINMPSNGLQPRPKHFFSNVRNDNNNDGMPDDFVRRYNFKSEPTTGPYFIDKIKRGKRVVFKHVKDWWGYSNRYYQNRYNVEKVSYRVIRDMDIARKHFERGNLETFGLVLPSLWHGKSNTEPYQTGYIDKFWGYNQTPQGAGGLWMNTKDTLLSDRNIRAGITYATDIDGMIKKVLRGDYMRLPSGMGFGHGGYDIKGETAPKFDTTRAIKYFEKAGFTHIGSDGIRTNDAGQRLSFAITYSSRMHTRRIAYLKEQAKKAGLDFTLNLLDGSSAFKYMLEKKHQIAFLHMGGGEVPAYWEYLDSDNAKPQTNNFTNYSNPEMDTLIDKYNHEFNTQNKQALSHKIAQKVADEYLIVPGYMVPYTREAYWRWLKFPKNAMTKKTLGLFSPIGIANFWIDESTKKATEQAMDEGKTFEPITIIDDRFKVGGQQ</sequence>
<dbReference type="Gene3D" id="3.40.190.10">
    <property type="entry name" value="Periplasmic binding protein-like II"/>
    <property type="match status" value="1"/>
</dbReference>
<reference evidence="3 4" key="1">
    <citation type="submission" date="2017-02" db="EMBL/GenBank/DDBJ databases">
        <authorList>
            <person name="Peterson S.W."/>
        </authorList>
    </citation>
    <scope>NUCLEOTIDE SEQUENCE [LARGE SCALE GENOMIC DNA]</scope>
    <source>
        <strain evidence="3 4">CECT 9027</strain>
    </source>
</reference>
<dbReference type="STRING" id="1918946.VPAL9027_01136"/>
<dbReference type="PANTHER" id="PTHR30290">
    <property type="entry name" value="PERIPLASMIC BINDING COMPONENT OF ABC TRANSPORTER"/>
    <property type="match status" value="1"/>
</dbReference>
<proteinExistence type="predicted"/>
<evidence type="ECO:0000259" key="2">
    <source>
        <dbReference type="Pfam" id="PF00496"/>
    </source>
</evidence>
<dbReference type="SUPFAM" id="SSF53850">
    <property type="entry name" value="Periplasmic binding protein-like II"/>
    <property type="match status" value="1"/>
</dbReference>
<evidence type="ECO:0000313" key="4">
    <source>
        <dbReference type="Proteomes" id="UP000189475"/>
    </source>
</evidence>
<dbReference type="AlphaFoldDB" id="A0A1R4B2P7"/>
<dbReference type="GO" id="GO:0043190">
    <property type="term" value="C:ATP-binding cassette (ABC) transporter complex"/>
    <property type="evidence" value="ECO:0007669"/>
    <property type="project" value="InterPro"/>
</dbReference>
<dbReference type="CDD" id="cd08497">
    <property type="entry name" value="MbnE-like"/>
    <property type="match status" value="1"/>
</dbReference>
<protein>
    <submittedName>
        <fullName evidence="3">Putative ABC transporter-binding protein</fullName>
    </submittedName>
</protein>
<accession>A0A1R4B2P7</accession>
<dbReference type="InterPro" id="IPR030678">
    <property type="entry name" value="Peptide/Ni-bd"/>
</dbReference>
<dbReference type="Proteomes" id="UP000189475">
    <property type="component" value="Unassembled WGS sequence"/>
</dbReference>
<dbReference type="InterPro" id="IPR039424">
    <property type="entry name" value="SBP_5"/>
</dbReference>
<dbReference type="GO" id="GO:0030288">
    <property type="term" value="C:outer membrane-bounded periplasmic space"/>
    <property type="evidence" value="ECO:0007669"/>
    <property type="project" value="UniProtKB-ARBA"/>
</dbReference>
<dbReference type="OrthoDB" id="9801912at2"/>
<organism evidence="3 4">
    <name type="scientific">Vibrio palustris</name>
    <dbReference type="NCBI Taxonomy" id="1918946"/>
    <lineage>
        <taxon>Bacteria</taxon>
        <taxon>Pseudomonadati</taxon>
        <taxon>Pseudomonadota</taxon>
        <taxon>Gammaproteobacteria</taxon>
        <taxon>Vibrionales</taxon>
        <taxon>Vibrionaceae</taxon>
        <taxon>Vibrio</taxon>
    </lineage>
</organism>
<feature type="domain" description="Solute-binding protein family 5" evidence="2">
    <location>
        <begin position="93"/>
        <end position="480"/>
    </location>
</feature>
<dbReference type="RefSeq" id="WP_077313094.1">
    <property type="nucleotide sequence ID" value="NZ_AP024887.1"/>
</dbReference>
<dbReference type="GO" id="GO:1904680">
    <property type="term" value="F:peptide transmembrane transporter activity"/>
    <property type="evidence" value="ECO:0007669"/>
    <property type="project" value="TreeGrafter"/>
</dbReference>
<gene>
    <name evidence="3" type="ORF">VPAL9027_01136</name>
</gene>
<dbReference type="EMBL" id="FUFT01000002">
    <property type="protein sequence ID" value="SJL83187.1"/>
    <property type="molecule type" value="Genomic_DNA"/>
</dbReference>
<dbReference type="Gene3D" id="3.10.105.10">
    <property type="entry name" value="Dipeptide-binding Protein, Domain 3"/>
    <property type="match status" value="1"/>
</dbReference>
<feature type="chain" id="PRO_5012232828" evidence="1">
    <location>
        <begin position="22"/>
        <end position="614"/>
    </location>
</feature>
<dbReference type="PIRSF" id="PIRSF002741">
    <property type="entry name" value="MppA"/>
    <property type="match status" value="1"/>
</dbReference>
<dbReference type="InterPro" id="IPR000914">
    <property type="entry name" value="SBP_5_dom"/>
</dbReference>